<feature type="domain" description="DUF4236" evidence="2">
    <location>
        <begin position="5"/>
        <end position="57"/>
    </location>
</feature>
<organism evidence="3 4">
    <name type="scientific">Niallia hominis</name>
    <dbReference type="NCBI Taxonomy" id="3133173"/>
    <lineage>
        <taxon>Bacteria</taxon>
        <taxon>Bacillati</taxon>
        <taxon>Bacillota</taxon>
        <taxon>Bacilli</taxon>
        <taxon>Bacillales</taxon>
        <taxon>Bacillaceae</taxon>
        <taxon>Niallia</taxon>
    </lineage>
</organism>
<dbReference type="Proteomes" id="UP001465426">
    <property type="component" value="Unassembled WGS sequence"/>
</dbReference>
<proteinExistence type="predicted"/>
<sequence length="365" mass="41319">MGYGFRKSFKIAPGVRVNVGKKSVGVSAGVKGLRYSVNSRTGSRVTASIPGTGLSYTTSGGRSRKSSAYQRQADINRRQREIDKLNELEQARLAVEAYENTIERIHSIHIEADEPVNWIKVRGSDAPYHLPNGEMGEKEKLALQKLQNYKPGVLSRLFNRQSAEQKLQEEVIAVREEDKQDYLAWERDIKIATKVLEGDIDTYFQVIDAFAPLDDLTEFGSGFEFSCGDPKVMEIEFEVNAEDVVPKEQLSLTKTGKLSRKQMPKGKFYDIQQDYVCSCILRIARDMFALLPLHTVYIHAIDNRLNTATGYMEKITILSVKLDKGKLNRLNFANIDCSDALENFEHKMNFKKTKGFEAVSRLMVD</sequence>
<dbReference type="EMBL" id="JBBMFN010000027">
    <property type="protein sequence ID" value="MEQ2466435.1"/>
    <property type="molecule type" value="Genomic_DNA"/>
</dbReference>
<name>A0ABV1EZB5_9BACI</name>
<protein>
    <submittedName>
        <fullName evidence="3">DUF4236 domain-containing protein</fullName>
    </submittedName>
</protein>
<accession>A0ABV1EZB5</accession>
<dbReference type="InterPro" id="IPR025330">
    <property type="entry name" value="DUF4236"/>
</dbReference>
<evidence type="ECO:0000259" key="2">
    <source>
        <dbReference type="Pfam" id="PF14020"/>
    </source>
</evidence>
<reference evidence="3 4" key="1">
    <citation type="submission" date="2024-03" db="EMBL/GenBank/DDBJ databases">
        <title>Human intestinal bacterial collection.</title>
        <authorList>
            <person name="Pauvert C."/>
            <person name="Hitch T.C.A."/>
            <person name="Clavel T."/>
        </authorList>
    </citation>
    <scope>NUCLEOTIDE SEQUENCE [LARGE SCALE GENOMIC DNA]</scope>
    <source>
        <strain evidence="3 4">CLA-SR-H024</strain>
    </source>
</reference>
<comment type="caution">
    <text evidence="3">The sequence shown here is derived from an EMBL/GenBank/DDBJ whole genome shotgun (WGS) entry which is preliminary data.</text>
</comment>
<gene>
    <name evidence="3" type="ORF">WMO63_12235</name>
</gene>
<evidence type="ECO:0000313" key="3">
    <source>
        <dbReference type="EMBL" id="MEQ2466435.1"/>
    </source>
</evidence>
<keyword evidence="4" id="KW-1185">Reference proteome</keyword>
<evidence type="ECO:0000256" key="1">
    <source>
        <dbReference type="SAM" id="MobiDB-lite"/>
    </source>
</evidence>
<dbReference type="Pfam" id="PF14020">
    <property type="entry name" value="DUF4236"/>
    <property type="match status" value="1"/>
</dbReference>
<dbReference type="RefSeq" id="WP_031537977.1">
    <property type="nucleotide sequence ID" value="NZ_JBBMFN010000027.1"/>
</dbReference>
<feature type="region of interest" description="Disordered" evidence="1">
    <location>
        <begin position="50"/>
        <end position="71"/>
    </location>
</feature>
<evidence type="ECO:0000313" key="4">
    <source>
        <dbReference type="Proteomes" id="UP001465426"/>
    </source>
</evidence>
<feature type="compositionally biased region" description="Polar residues" evidence="1">
    <location>
        <begin position="54"/>
        <end position="70"/>
    </location>
</feature>